<evidence type="ECO:0000313" key="2">
    <source>
        <dbReference type="Proteomes" id="UP000250192"/>
    </source>
</evidence>
<sequence>MDNVSQYPDQWCASLAVPSFAYNASVVMRLGLRRTKRILCNAYAPCTHGIPTQPLAMPCCV</sequence>
<protein>
    <submittedName>
        <fullName evidence="1">Uncharacterized protein</fullName>
    </submittedName>
</protein>
<accession>A0A2X0U0W5</accession>
<name>A0A2X0U0W5_9ACTO</name>
<keyword evidence="2" id="KW-1185">Reference proteome</keyword>
<gene>
    <name evidence="1" type="ORF">NCTC9935_00890</name>
</gene>
<dbReference type="Proteomes" id="UP000250192">
    <property type="component" value="Unassembled WGS sequence"/>
</dbReference>
<evidence type="ECO:0000313" key="1">
    <source>
        <dbReference type="EMBL" id="SPT55389.1"/>
    </source>
</evidence>
<dbReference type="EMBL" id="UAPR01000002">
    <property type="protein sequence ID" value="SPT55389.1"/>
    <property type="molecule type" value="Genomic_DNA"/>
</dbReference>
<organism evidence="1 2">
    <name type="scientific">Schaalia odontolytica</name>
    <dbReference type="NCBI Taxonomy" id="1660"/>
    <lineage>
        <taxon>Bacteria</taxon>
        <taxon>Bacillati</taxon>
        <taxon>Actinomycetota</taxon>
        <taxon>Actinomycetes</taxon>
        <taxon>Actinomycetales</taxon>
        <taxon>Actinomycetaceae</taxon>
        <taxon>Schaalia</taxon>
    </lineage>
</organism>
<reference evidence="1 2" key="1">
    <citation type="submission" date="2018-06" db="EMBL/GenBank/DDBJ databases">
        <authorList>
            <consortium name="Pathogen Informatics"/>
            <person name="Doyle S."/>
        </authorList>
    </citation>
    <scope>NUCLEOTIDE SEQUENCE [LARGE SCALE GENOMIC DNA]</scope>
    <source>
        <strain evidence="1 2">NCTC9935</strain>
    </source>
</reference>
<proteinExistence type="predicted"/>
<dbReference type="AlphaFoldDB" id="A0A2X0U0W5"/>